<protein>
    <submittedName>
        <fullName evidence="2">Uncharacterized protein</fullName>
    </submittedName>
</protein>
<feature type="region of interest" description="Disordered" evidence="1">
    <location>
        <begin position="143"/>
        <end position="168"/>
    </location>
</feature>
<proteinExistence type="predicted"/>
<accession>A0A0V0RUZ8</accession>
<dbReference type="OrthoDB" id="5927446at2759"/>
<organism evidence="2 3">
    <name type="scientific">Trichinella nelsoni</name>
    <dbReference type="NCBI Taxonomy" id="6336"/>
    <lineage>
        <taxon>Eukaryota</taxon>
        <taxon>Metazoa</taxon>
        <taxon>Ecdysozoa</taxon>
        <taxon>Nematoda</taxon>
        <taxon>Enoplea</taxon>
        <taxon>Dorylaimia</taxon>
        <taxon>Trichinellida</taxon>
        <taxon>Trichinellidae</taxon>
        <taxon>Trichinella</taxon>
    </lineage>
</organism>
<evidence type="ECO:0000313" key="3">
    <source>
        <dbReference type="Proteomes" id="UP000054630"/>
    </source>
</evidence>
<reference evidence="2 3" key="1">
    <citation type="submission" date="2015-01" db="EMBL/GenBank/DDBJ databases">
        <title>Evolution of Trichinella species and genotypes.</title>
        <authorList>
            <person name="Korhonen P.K."/>
            <person name="Edoardo P."/>
            <person name="Giuseppe L.R."/>
            <person name="Gasser R.B."/>
        </authorList>
    </citation>
    <scope>NUCLEOTIDE SEQUENCE [LARGE SCALE GENOMIC DNA]</scope>
    <source>
        <strain evidence="2">ISS37</strain>
    </source>
</reference>
<keyword evidence="3" id="KW-1185">Reference proteome</keyword>
<name>A0A0V0RUZ8_9BILA</name>
<feature type="compositionally biased region" description="Pro residues" evidence="1">
    <location>
        <begin position="153"/>
        <end position="164"/>
    </location>
</feature>
<evidence type="ECO:0000313" key="2">
    <source>
        <dbReference type="EMBL" id="KRX18247.1"/>
    </source>
</evidence>
<dbReference type="AlphaFoldDB" id="A0A0V0RUZ8"/>
<comment type="caution">
    <text evidence="2">The sequence shown here is derived from an EMBL/GenBank/DDBJ whole genome shotgun (WGS) entry which is preliminary data.</text>
</comment>
<gene>
    <name evidence="2" type="ORF">T07_6042</name>
</gene>
<dbReference type="Proteomes" id="UP000054630">
    <property type="component" value="Unassembled WGS sequence"/>
</dbReference>
<dbReference type="EMBL" id="JYDL01000075">
    <property type="protein sequence ID" value="KRX18247.1"/>
    <property type="molecule type" value="Genomic_DNA"/>
</dbReference>
<sequence>MLAYHLTRPTKTLPQDVDCLGVVLWSERDSFNGIPRRPFCVGQQVGEFRGVVQVTPFLYICLELGPKGREFQHLSQSPPATSHYQTGPPACQHQHCRHRWGFLLAPQPSWRLLELFPLGSSDDITPSHLSRLAALHLPNPAPPRFGVRLRPGTSPPSRRPAPPPQRRRRIRCTTPLVRLITGSTDLSGPPVSCSVTSQRTPWYPLSIDRWFSSAIRLGGPMLESELQQ</sequence>
<evidence type="ECO:0000256" key="1">
    <source>
        <dbReference type="SAM" id="MobiDB-lite"/>
    </source>
</evidence>